<feature type="transmembrane region" description="Helical" evidence="1">
    <location>
        <begin position="47"/>
        <end position="69"/>
    </location>
</feature>
<gene>
    <name evidence="2" type="ORF">CEXT_555201</name>
</gene>
<dbReference type="Proteomes" id="UP001054945">
    <property type="component" value="Unassembled WGS sequence"/>
</dbReference>
<keyword evidence="3" id="KW-1185">Reference proteome</keyword>
<keyword evidence="1" id="KW-0472">Membrane</keyword>
<comment type="caution">
    <text evidence="2">The sequence shown here is derived from an EMBL/GenBank/DDBJ whole genome shotgun (WGS) entry which is preliminary data.</text>
</comment>
<protein>
    <submittedName>
        <fullName evidence="2">Uncharacterized protein</fullName>
    </submittedName>
</protein>
<name>A0AAV4Y084_CAEEX</name>
<dbReference type="EMBL" id="BPLR01001198">
    <property type="protein sequence ID" value="GIZ00732.1"/>
    <property type="molecule type" value="Genomic_DNA"/>
</dbReference>
<dbReference type="AlphaFoldDB" id="A0AAV4Y084"/>
<reference evidence="2 3" key="1">
    <citation type="submission" date="2021-06" db="EMBL/GenBank/DDBJ databases">
        <title>Caerostris extrusa draft genome.</title>
        <authorList>
            <person name="Kono N."/>
            <person name="Arakawa K."/>
        </authorList>
    </citation>
    <scope>NUCLEOTIDE SEQUENCE [LARGE SCALE GENOMIC DNA]</scope>
</reference>
<evidence type="ECO:0000313" key="2">
    <source>
        <dbReference type="EMBL" id="GIZ00732.1"/>
    </source>
</evidence>
<sequence>MLIKTKPLFCAPLFKILLSCTFSTGSLNRNHATRTQSISMAKHSTCHLLQLQVPHYFLIPGFVFMFFLIHKSTGTDKLMLRNALESMHLKGIGTDKLVLKGT</sequence>
<keyword evidence="1" id="KW-1133">Transmembrane helix</keyword>
<evidence type="ECO:0000256" key="1">
    <source>
        <dbReference type="SAM" id="Phobius"/>
    </source>
</evidence>
<keyword evidence="1" id="KW-0812">Transmembrane</keyword>
<organism evidence="2 3">
    <name type="scientific">Caerostris extrusa</name>
    <name type="common">Bark spider</name>
    <name type="synonym">Caerostris bankana</name>
    <dbReference type="NCBI Taxonomy" id="172846"/>
    <lineage>
        <taxon>Eukaryota</taxon>
        <taxon>Metazoa</taxon>
        <taxon>Ecdysozoa</taxon>
        <taxon>Arthropoda</taxon>
        <taxon>Chelicerata</taxon>
        <taxon>Arachnida</taxon>
        <taxon>Araneae</taxon>
        <taxon>Araneomorphae</taxon>
        <taxon>Entelegynae</taxon>
        <taxon>Araneoidea</taxon>
        <taxon>Araneidae</taxon>
        <taxon>Caerostris</taxon>
    </lineage>
</organism>
<evidence type="ECO:0000313" key="3">
    <source>
        <dbReference type="Proteomes" id="UP001054945"/>
    </source>
</evidence>
<accession>A0AAV4Y084</accession>
<proteinExistence type="predicted"/>